<evidence type="ECO:0000256" key="1">
    <source>
        <dbReference type="ARBA" id="ARBA00006987"/>
    </source>
</evidence>
<dbReference type="Pfam" id="PF03401">
    <property type="entry name" value="TctC"/>
    <property type="match status" value="1"/>
</dbReference>
<gene>
    <name evidence="3" type="ORF">ODI_04132</name>
    <name evidence="4" type="ORF">ODI_R0334</name>
</gene>
<dbReference type="InterPro" id="IPR042100">
    <property type="entry name" value="Bug_dom1"/>
</dbReference>
<dbReference type="EMBL" id="LT907988">
    <property type="protein sequence ID" value="SOE46512.1"/>
    <property type="molecule type" value="Genomic_DNA"/>
</dbReference>
<dbReference type="InterPro" id="IPR005064">
    <property type="entry name" value="BUG"/>
</dbReference>
<dbReference type="Proteomes" id="UP000078558">
    <property type="component" value="Chromosome I"/>
</dbReference>
<dbReference type="EMBL" id="FLRC01000033">
    <property type="protein sequence ID" value="SBT26359.1"/>
    <property type="molecule type" value="Genomic_DNA"/>
</dbReference>
<accession>A0A1C3K4C5</accession>
<evidence type="ECO:0000313" key="4">
    <source>
        <dbReference type="EMBL" id="SOE46512.1"/>
    </source>
</evidence>
<comment type="similarity">
    <text evidence="1">Belongs to the UPF0065 (bug) family.</text>
</comment>
<evidence type="ECO:0000313" key="3">
    <source>
        <dbReference type="EMBL" id="SBT26359.1"/>
    </source>
</evidence>
<evidence type="ECO:0000313" key="5">
    <source>
        <dbReference type="Proteomes" id="UP000078558"/>
    </source>
</evidence>
<protein>
    <submittedName>
        <fullName evidence="3">Tricarboxylate transport protein TctC</fullName>
    </submittedName>
</protein>
<dbReference type="STRING" id="1851544.ODI_04132"/>
<dbReference type="PIRSF" id="PIRSF017082">
    <property type="entry name" value="YflP"/>
    <property type="match status" value="1"/>
</dbReference>
<name>A0A1C3K4C5_9BURK</name>
<keyword evidence="2" id="KW-0732">Signal</keyword>
<feature type="signal peptide" evidence="2">
    <location>
        <begin position="1"/>
        <end position="34"/>
    </location>
</feature>
<organism evidence="3 5">
    <name type="scientific">Orrella dioscoreae</name>
    <dbReference type="NCBI Taxonomy" id="1851544"/>
    <lineage>
        <taxon>Bacteria</taxon>
        <taxon>Pseudomonadati</taxon>
        <taxon>Pseudomonadota</taxon>
        <taxon>Betaproteobacteria</taxon>
        <taxon>Burkholderiales</taxon>
        <taxon>Alcaligenaceae</taxon>
        <taxon>Orrella</taxon>
    </lineage>
</organism>
<dbReference type="Gene3D" id="3.40.190.10">
    <property type="entry name" value="Periplasmic binding protein-like II"/>
    <property type="match status" value="1"/>
</dbReference>
<dbReference type="Gene3D" id="3.40.190.150">
    <property type="entry name" value="Bordetella uptake gene, domain 1"/>
    <property type="match status" value="1"/>
</dbReference>
<dbReference type="KEGG" id="odi:ODI_R0334"/>
<reference evidence="3 5" key="1">
    <citation type="submission" date="2016-06" db="EMBL/GenBank/DDBJ databases">
        <authorList>
            <person name="Kjaerup R.B."/>
            <person name="Dalgaard T.S."/>
            <person name="Juul-Madsen H.R."/>
        </authorList>
    </citation>
    <scope>NUCLEOTIDE SEQUENCE [LARGE SCALE GENOMIC DNA]</scope>
    <source>
        <strain evidence="3">Orrdi1</strain>
    </source>
</reference>
<keyword evidence="5" id="KW-1185">Reference proteome</keyword>
<dbReference type="SUPFAM" id="SSF53850">
    <property type="entry name" value="Periplasmic binding protein-like II"/>
    <property type="match status" value="1"/>
</dbReference>
<proteinExistence type="inferred from homology"/>
<sequence>MSFKKKGNFMSRITTWSRALLLATGLSLTFQSTAAAPDSFPASPIQLFVPFSAGGSIDVTARALGRALEKTLPGASVVVVNRPGGGGSIALGQVARAKPDGYTLGVFMPPNAVITPNMQSVNYDAKTDFSLIANYALTTLYVAVPADSPYKTLQDLLGDMQAEPGKVMFGITTLGSGTHLATARMLQEKGLSTEFVTYGGGAQVITALLGDQIKVATLAGEALPYVLSGKVRFLASFSAKKIEAIKDVPSIRDAGFDWDADVWTGLAAPKGLDEQVRKKLELAVEQATKDPEFIRAMESMAMIPQYLSGAALQTQFEESHETLPPLIKAAGLVQK</sequence>
<dbReference type="PANTHER" id="PTHR42928:SF5">
    <property type="entry name" value="BLR1237 PROTEIN"/>
    <property type="match status" value="1"/>
</dbReference>
<dbReference type="PANTHER" id="PTHR42928">
    <property type="entry name" value="TRICARBOXYLATE-BINDING PROTEIN"/>
    <property type="match status" value="1"/>
</dbReference>
<dbReference type="CDD" id="cd07012">
    <property type="entry name" value="PBP2_Bug_TTT"/>
    <property type="match status" value="1"/>
</dbReference>
<feature type="chain" id="PRO_5015062639" evidence="2">
    <location>
        <begin position="35"/>
        <end position="335"/>
    </location>
</feature>
<dbReference type="AlphaFoldDB" id="A0A1C3K4C5"/>
<evidence type="ECO:0000256" key="2">
    <source>
        <dbReference type="SAM" id="SignalP"/>
    </source>
</evidence>
<reference evidence="4 5" key="2">
    <citation type="submission" date="2017-08" db="EMBL/GenBank/DDBJ databases">
        <authorList>
            <person name="de Groot N.N."/>
        </authorList>
    </citation>
    <scope>NUCLEOTIDE SEQUENCE [LARGE SCALE GENOMIC DNA]</scope>
    <source>
        <strain evidence="4">Orrdi1</strain>
    </source>
</reference>